<feature type="compositionally biased region" description="Polar residues" evidence="1">
    <location>
        <begin position="7"/>
        <end position="28"/>
    </location>
</feature>
<comment type="caution">
    <text evidence="2">The sequence shown here is derived from an EMBL/GenBank/DDBJ whole genome shotgun (WGS) entry which is preliminary data.</text>
</comment>
<gene>
    <name evidence="2" type="ORF">NDU88_000722</name>
</gene>
<keyword evidence="3" id="KW-1185">Reference proteome</keyword>
<organism evidence="2 3">
    <name type="scientific">Pleurodeles waltl</name>
    <name type="common">Iberian ribbed newt</name>
    <dbReference type="NCBI Taxonomy" id="8319"/>
    <lineage>
        <taxon>Eukaryota</taxon>
        <taxon>Metazoa</taxon>
        <taxon>Chordata</taxon>
        <taxon>Craniata</taxon>
        <taxon>Vertebrata</taxon>
        <taxon>Euteleostomi</taxon>
        <taxon>Amphibia</taxon>
        <taxon>Batrachia</taxon>
        <taxon>Caudata</taxon>
        <taxon>Salamandroidea</taxon>
        <taxon>Salamandridae</taxon>
        <taxon>Pleurodelinae</taxon>
        <taxon>Pleurodeles</taxon>
    </lineage>
</organism>
<name>A0AAV7SAB6_PLEWA</name>
<dbReference type="AlphaFoldDB" id="A0AAV7SAB6"/>
<evidence type="ECO:0000313" key="2">
    <source>
        <dbReference type="EMBL" id="KAJ1160220.1"/>
    </source>
</evidence>
<accession>A0AAV7SAB6</accession>
<dbReference type="EMBL" id="JANPWB010000008">
    <property type="protein sequence ID" value="KAJ1160220.1"/>
    <property type="molecule type" value="Genomic_DNA"/>
</dbReference>
<proteinExistence type="predicted"/>
<dbReference type="Proteomes" id="UP001066276">
    <property type="component" value="Chromosome 4_2"/>
</dbReference>
<evidence type="ECO:0000256" key="1">
    <source>
        <dbReference type="SAM" id="MobiDB-lite"/>
    </source>
</evidence>
<feature type="region of interest" description="Disordered" evidence="1">
    <location>
        <begin position="1"/>
        <end position="28"/>
    </location>
</feature>
<sequence length="70" mass="7357">MDPAPGQATSLRASSRPHNGATRRSQLHSLCSQFTSPAAGIRFLFSSAGTGVRHNAPPPSVVHQAVSRHV</sequence>
<protein>
    <submittedName>
        <fullName evidence="2">Uncharacterized protein</fullName>
    </submittedName>
</protein>
<reference evidence="2" key="1">
    <citation type="journal article" date="2022" name="bioRxiv">
        <title>Sequencing and chromosome-scale assembly of the giantPleurodeles waltlgenome.</title>
        <authorList>
            <person name="Brown T."/>
            <person name="Elewa A."/>
            <person name="Iarovenko S."/>
            <person name="Subramanian E."/>
            <person name="Araus A.J."/>
            <person name="Petzold A."/>
            <person name="Susuki M."/>
            <person name="Suzuki K.-i.T."/>
            <person name="Hayashi T."/>
            <person name="Toyoda A."/>
            <person name="Oliveira C."/>
            <person name="Osipova E."/>
            <person name="Leigh N.D."/>
            <person name="Simon A."/>
            <person name="Yun M.H."/>
        </authorList>
    </citation>
    <scope>NUCLEOTIDE SEQUENCE</scope>
    <source>
        <strain evidence="2">20211129_DDA</strain>
        <tissue evidence="2">Liver</tissue>
    </source>
</reference>
<feature type="region of interest" description="Disordered" evidence="1">
    <location>
        <begin position="49"/>
        <end position="70"/>
    </location>
</feature>
<evidence type="ECO:0000313" key="3">
    <source>
        <dbReference type="Proteomes" id="UP001066276"/>
    </source>
</evidence>